<organism evidence="1 2">
    <name type="scientific">Paenibacillus amylolyticus</name>
    <dbReference type="NCBI Taxonomy" id="1451"/>
    <lineage>
        <taxon>Bacteria</taxon>
        <taxon>Bacillati</taxon>
        <taxon>Bacillota</taxon>
        <taxon>Bacilli</taxon>
        <taxon>Bacillales</taxon>
        <taxon>Paenibacillaceae</taxon>
        <taxon>Paenibacillus</taxon>
    </lineage>
</organism>
<evidence type="ECO:0000313" key="2">
    <source>
        <dbReference type="Proteomes" id="UP000069697"/>
    </source>
</evidence>
<proteinExistence type="predicted"/>
<dbReference type="Proteomes" id="UP000069697">
    <property type="component" value="Unassembled WGS sequence"/>
</dbReference>
<dbReference type="RefSeq" id="WP_062834947.1">
    <property type="nucleotide sequence ID" value="NZ_BCNV01000001.1"/>
</dbReference>
<dbReference type="EMBL" id="BCNV01000001">
    <property type="protein sequence ID" value="GAS82395.1"/>
    <property type="molecule type" value="Genomic_DNA"/>
</dbReference>
<name>A0A124DXX2_PAEAM</name>
<gene>
    <name evidence="1" type="ORF">PAHA3_2469</name>
</gene>
<reference evidence="1 2" key="1">
    <citation type="journal article" date="2016" name="Genome Announc.">
        <title>Draft Genome Sequence of Paenibacillus amylolyticus Heshi-A3, Isolated from Fermented Rice Bran in a Japanese Fermented Seafood Dish.</title>
        <authorList>
            <person name="Akuzawa S."/>
            <person name="Nagaoka J."/>
            <person name="Kanekatsu M."/>
            <person name="Kubota E."/>
            <person name="Ohtake R."/>
            <person name="Suzuki T."/>
            <person name="Kanesaki Y."/>
        </authorList>
    </citation>
    <scope>NUCLEOTIDE SEQUENCE [LARGE SCALE GENOMIC DNA]</scope>
    <source>
        <strain evidence="1 2">Heshi-A3</strain>
    </source>
</reference>
<evidence type="ECO:0000313" key="1">
    <source>
        <dbReference type="EMBL" id="GAS82395.1"/>
    </source>
</evidence>
<accession>A0A124DXX2</accession>
<reference evidence="2" key="2">
    <citation type="submission" date="2016-01" db="EMBL/GenBank/DDBJ databases">
        <title>Draft Genome Sequence of Paenibacillus amylolyticus Heshi-A3 that Was Isolated from Fermented Rice Bran with Aging Salted Mackerel, Which Was Named Heshiko as Traditional Fermented Seafood in Japan.</title>
        <authorList>
            <person name="Akuzawa S."/>
            <person name="Nakagawa J."/>
            <person name="Kanekatsu T."/>
            <person name="Kubota E."/>
            <person name="Ohtake R."/>
            <person name="Suzuki T."/>
            <person name="Kanesaki Y."/>
        </authorList>
    </citation>
    <scope>NUCLEOTIDE SEQUENCE [LARGE SCALE GENOMIC DNA]</scope>
    <source>
        <strain evidence="2">Heshi-A3</strain>
    </source>
</reference>
<sequence>MFKDFVHRHSPCTVNGEQDKVILSRETKATTVLGKEYMYNGLFAPKSSVLPGDVVQNDMTFLVQTLRFTATKDKYCSLIKTNVTAEVQRYMQEFDANDNPKGKPEFTLVAGDILGFAQHVSAQLRQEEPGLLSTTLLVLLLQTSVDVREPNDPSLVSPDRIVIAGKKYQVDVVDRIKYPNLLNIQLCEDRR</sequence>
<protein>
    <submittedName>
        <fullName evidence="1">Uncharacterized protein</fullName>
    </submittedName>
</protein>
<comment type="caution">
    <text evidence="1">The sequence shown here is derived from an EMBL/GenBank/DDBJ whole genome shotgun (WGS) entry which is preliminary data.</text>
</comment>
<dbReference type="AlphaFoldDB" id="A0A124DXX2"/>